<evidence type="ECO:0000313" key="2">
    <source>
        <dbReference type="EMBL" id="GFY71772.1"/>
    </source>
</evidence>
<dbReference type="AlphaFoldDB" id="A0A8X6YGW0"/>
<comment type="caution">
    <text evidence="2">The sequence shown here is derived from an EMBL/GenBank/DDBJ whole genome shotgun (WGS) entry which is preliminary data.</text>
</comment>
<evidence type="ECO:0000313" key="3">
    <source>
        <dbReference type="Proteomes" id="UP000886998"/>
    </source>
</evidence>
<dbReference type="Proteomes" id="UP000886998">
    <property type="component" value="Unassembled WGS sequence"/>
</dbReference>
<sequence length="87" mass="10149">MKSDRHTDSEYLSNLLIMIIRYFIKYCTIHRRMLALPQEVGLQPVAPQKVFNFSSITRWKSMQTFIDPSPGEVPSRGYRLSRSTTNP</sequence>
<proteinExistence type="predicted"/>
<accession>A0A8X6YGW0</accession>
<protein>
    <submittedName>
        <fullName evidence="2">Uncharacterized protein</fullName>
    </submittedName>
</protein>
<feature type="region of interest" description="Disordered" evidence="1">
    <location>
        <begin position="67"/>
        <end position="87"/>
    </location>
</feature>
<organism evidence="2 3">
    <name type="scientific">Trichonephila inaurata madagascariensis</name>
    <dbReference type="NCBI Taxonomy" id="2747483"/>
    <lineage>
        <taxon>Eukaryota</taxon>
        <taxon>Metazoa</taxon>
        <taxon>Ecdysozoa</taxon>
        <taxon>Arthropoda</taxon>
        <taxon>Chelicerata</taxon>
        <taxon>Arachnida</taxon>
        <taxon>Araneae</taxon>
        <taxon>Araneomorphae</taxon>
        <taxon>Entelegynae</taxon>
        <taxon>Araneoidea</taxon>
        <taxon>Nephilidae</taxon>
        <taxon>Trichonephila</taxon>
        <taxon>Trichonephila inaurata</taxon>
    </lineage>
</organism>
<gene>
    <name evidence="2" type="ORF">TNIN_214081</name>
</gene>
<keyword evidence="3" id="KW-1185">Reference proteome</keyword>
<reference evidence="2" key="1">
    <citation type="submission" date="2020-08" db="EMBL/GenBank/DDBJ databases">
        <title>Multicomponent nature underlies the extraordinary mechanical properties of spider dragline silk.</title>
        <authorList>
            <person name="Kono N."/>
            <person name="Nakamura H."/>
            <person name="Mori M."/>
            <person name="Yoshida Y."/>
            <person name="Ohtoshi R."/>
            <person name="Malay A.D."/>
            <person name="Moran D.A.P."/>
            <person name="Tomita M."/>
            <person name="Numata K."/>
            <person name="Arakawa K."/>
        </authorList>
    </citation>
    <scope>NUCLEOTIDE SEQUENCE</scope>
</reference>
<evidence type="ECO:0000256" key="1">
    <source>
        <dbReference type="SAM" id="MobiDB-lite"/>
    </source>
</evidence>
<dbReference type="EMBL" id="BMAV01019075">
    <property type="protein sequence ID" value="GFY71772.1"/>
    <property type="molecule type" value="Genomic_DNA"/>
</dbReference>
<name>A0A8X6YGW0_9ARAC</name>